<dbReference type="PANTHER" id="PTHR18896">
    <property type="entry name" value="PHOSPHOLIPASE D"/>
    <property type="match status" value="1"/>
</dbReference>
<name>A0A3L6QAW2_PANMI</name>
<evidence type="ECO:0000256" key="2">
    <source>
        <dbReference type="ARBA" id="ARBA00023098"/>
    </source>
</evidence>
<gene>
    <name evidence="4" type="ORF">C2845_PM15G24610</name>
</gene>
<comment type="caution">
    <text evidence="4">The sequence shown here is derived from an EMBL/GenBank/DDBJ whole genome shotgun (WGS) entry which is preliminary data.</text>
</comment>
<keyword evidence="2" id="KW-0443">Lipid metabolism</keyword>
<dbReference type="OrthoDB" id="14911at2759"/>
<feature type="compositionally biased region" description="Basic and acidic residues" evidence="3">
    <location>
        <begin position="176"/>
        <end position="188"/>
    </location>
</feature>
<protein>
    <submittedName>
        <fullName evidence="4">Phospholipase D alpha 1-like</fullName>
    </submittedName>
</protein>
<accession>A0A3L6QAW2</accession>
<dbReference type="AlphaFoldDB" id="A0A3L6QAW2"/>
<reference evidence="5" key="1">
    <citation type="journal article" date="2019" name="Nat. Commun.">
        <title>The genome of broomcorn millet.</title>
        <authorList>
            <person name="Zou C."/>
            <person name="Miki D."/>
            <person name="Li D."/>
            <person name="Tang Q."/>
            <person name="Xiao L."/>
            <person name="Rajput S."/>
            <person name="Deng P."/>
            <person name="Jia W."/>
            <person name="Huang R."/>
            <person name="Zhang M."/>
            <person name="Sun Y."/>
            <person name="Hu J."/>
            <person name="Fu X."/>
            <person name="Schnable P.S."/>
            <person name="Li F."/>
            <person name="Zhang H."/>
            <person name="Feng B."/>
            <person name="Zhu X."/>
            <person name="Liu R."/>
            <person name="Schnable J.C."/>
            <person name="Zhu J.-K."/>
            <person name="Zhang H."/>
        </authorList>
    </citation>
    <scope>NUCLEOTIDE SEQUENCE [LARGE SCALE GENOMIC DNA]</scope>
</reference>
<dbReference type="EMBL" id="PQIB02000013">
    <property type="protein sequence ID" value="RLM74337.1"/>
    <property type="molecule type" value="Genomic_DNA"/>
</dbReference>
<evidence type="ECO:0000256" key="1">
    <source>
        <dbReference type="ARBA" id="ARBA00022737"/>
    </source>
</evidence>
<dbReference type="GO" id="GO:0009395">
    <property type="term" value="P:phospholipid catabolic process"/>
    <property type="evidence" value="ECO:0007669"/>
    <property type="project" value="TreeGrafter"/>
</dbReference>
<dbReference type="PANTHER" id="PTHR18896:SF138">
    <property type="entry name" value="PHOSPHOLIPASE D"/>
    <property type="match status" value="1"/>
</dbReference>
<feature type="region of interest" description="Disordered" evidence="3">
    <location>
        <begin position="176"/>
        <end position="196"/>
    </location>
</feature>
<evidence type="ECO:0000256" key="3">
    <source>
        <dbReference type="SAM" id="MobiDB-lite"/>
    </source>
</evidence>
<sequence>MGVRSRLYVHVGTAPRRTPRASASGSSSSTSSATRAGAPASGSLERAPVRRVRPGRAYRPAWLWEDLYAAIRDARRFVYVAGWSVNAVVHDPRRMVPGAEGVTLGDLLKRKADEGVAVLVMPWQDNTSVSFLGNAGLMRTHDEETRRFFEGTAVRCFPCPRGADASLTVVHAAGGDQRRVHAPPEDRHARRCHAGR</sequence>
<dbReference type="Proteomes" id="UP000275267">
    <property type="component" value="Unassembled WGS sequence"/>
</dbReference>
<dbReference type="GO" id="GO:0005886">
    <property type="term" value="C:plasma membrane"/>
    <property type="evidence" value="ECO:0007669"/>
    <property type="project" value="TreeGrafter"/>
</dbReference>
<feature type="region of interest" description="Disordered" evidence="3">
    <location>
        <begin position="14"/>
        <end position="50"/>
    </location>
</feature>
<evidence type="ECO:0000313" key="5">
    <source>
        <dbReference type="Proteomes" id="UP000275267"/>
    </source>
</evidence>
<feature type="compositionally biased region" description="Low complexity" evidence="3">
    <location>
        <begin position="14"/>
        <end position="43"/>
    </location>
</feature>
<dbReference type="SUPFAM" id="SSF56024">
    <property type="entry name" value="Phospholipase D/nuclease"/>
    <property type="match status" value="1"/>
</dbReference>
<dbReference type="STRING" id="4540.A0A3L6QAW2"/>
<proteinExistence type="predicted"/>
<dbReference type="InterPro" id="IPR015679">
    <property type="entry name" value="PLipase_D_fam"/>
</dbReference>
<evidence type="ECO:0000313" key="4">
    <source>
        <dbReference type="EMBL" id="RLM74337.1"/>
    </source>
</evidence>
<keyword evidence="1" id="KW-0677">Repeat</keyword>
<keyword evidence="5" id="KW-1185">Reference proteome</keyword>
<organism evidence="4 5">
    <name type="scientific">Panicum miliaceum</name>
    <name type="common">Proso millet</name>
    <name type="synonym">Broomcorn millet</name>
    <dbReference type="NCBI Taxonomy" id="4540"/>
    <lineage>
        <taxon>Eukaryota</taxon>
        <taxon>Viridiplantae</taxon>
        <taxon>Streptophyta</taxon>
        <taxon>Embryophyta</taxon>
        <taxon>Tracheophyta</taxon>
        <taxon>Spermatophyta</taxon>
        <taxon>Magnoliopsida</taxon>
        <taxon>Liliopsida</taxon>
        <taxon>Poales</taxon>
        <taxon>Poaceae</taxon>
        <taxon>PACMAD clade</taxon>
        <taxon>Panicoideae</taxon>
        <taxon>Panicodae</taxon>
        <taxon>Paniceae</taxon>
        <taxon>Panicinae</taxon>
        <taxon>Panicum</taxon>
        <taxon>Panicum sect. Panicum</taxon>
    </lineage>
</organism>
<dbReference type="GO" id="GO:0004630">
    <property type="term" value="F:phospholipase D activity"/>
    <property type="evidence" value="ECO:0007669"/>
    <property type="project" value="TreeGrafter"/>
</dbReference>